<dbReference type="GeneID" id="55001825"/>
<dbReference type="EMBL" id="MH412654">
    <property type="protein sequence ID" value="AXQ70444.1"/>
    <property type="molecule type" value="Genomic_DNA"/>
</dbReference>
<accession>A0A385EEY8</accession>
<dbReference type="InterPro" id="IPR057120">
    <property type="entry name" value="Phage_TTP_2"/>
</dbReference>
<evidence type="ECO:0000313" key="1">
    <source>
        <dbReference type="EMBL" id="AXQ70444.1"/>
    </source>
</evidence>
<protein>
    <submittedName>
        <fullName evidence="1">Uncharacterized protein</fullName>
    </submittedName>
</protein>
<sequence>MNVAQTSHYEVMFGGFPSSLLTTFYQKGLDSNFIGRKLGLLCYSATLPGSSLATMNIEGNFTGVQQQYAHTRIFNNITLDFYCDSKYKVLKFFEAWIQHISGAGARDQRSRGYFYRMRFPDQYKCEGLRISKFDRDYANGVQYNFISAFPVSVSGTPVSYEASNSIMRVSVDFNFDRYIFNDDGSFVLYPWATPKSVSNLTDINNSQNNLSANNVTELQETNSALTNYFTAFNQSGFDRLSQKAVDDFIFAKDNWNPTTSATSDVINFVSTGSNQVV</sequence>
<dbReference type="RefSeq" id="YP_009810803.1">
    <property type="nucleotide sequence ID" value="NC_048049.1"/>
</dbReference>
<dbReference type="Proteomes" id="UP000257648">
    <property type="component" value="Segment"/>
</dbReference>
<proteinExistence type="predicted"/>
<keyword evidence="2" id="KW-1185">Reference proteome</keyword>
<dbReference type="KEGG" id="vg:55001825"/>
<organism evidence="1 2">
    <name type="scientific">Synechococcus phage S-T4</name>
    <dbReference type="NCBI Taxonomy" id="2268578"/>
    <lineage>
        <taxon>Viruses</taxon>
        <taxon>Duplodnaviria</taxon>
        <taxon>Heunggongvirae</taxon>
        <taxon>Uroviricota</taxon>
        <taxon>Caudoviricetes</taxon>
        <taxon>Pantevenvirales</taxon>
        <taxon>Kyanoviridae</taxon>
        <taxon>Tamkungvirus</taxon>
        <taxon>Tamkungvirus ST4</taxon>
    </lineage>
</organism>
<dbReference type="Pfam" id="PF23849">
    <property type="entry name" value="Phage_TTP_2"/>
    <property type="match status" value="1"/>
</dbReference>
<reference evidence="2" key="1">
    <citation type="submission" date="2018-05" db="EMBL/GenBank/DDBJ databases">
        <authorList>
            <person name="You S."/>
        </authorList>
    </citation>
    <scope>NUCLEOTIDE SEQUENCE [LARGE SCALE GENOMIC DNA]</scope>
</reference>
<name>A0A385EEY8_9CAUD</name>
<evidence type="ECO:0000313" key="2">
    <source>
        <dbReference type="Proteomes" id="UP000257648"/>
    </source>
</evidence>